<dbReference type="EMBL" id="UINC01102776">
    <property type="protein sequence ID" value="SVC64658.1"/>
    <property type="molecule type" value="Genomic_DNA"/>
</dbReference>
<name>A0A382NVY0_9ZZZZ</name>
<evidence type="ECO:0000313" key="1">
    <source>
        <dbReference type="EMBL" id="SVC64658.1"/>
    </source>
</evidence>
<feature type="non-terminal residue" evidence="1">
    <location>
        <position position="40"/>
    </location>
</feature>
<organism evidence="1">
    <name type="scientific">marine metagenome</name>
    <dbReference type="NCBI Taxonomy" id="408172"/>
    <lineage>
        <taxon>unclassified sequences</taxon>
        <taxon>metagenomes</taxon>
        <taxon>ecological metagenomes</taxon>
    </lineage>
</organism>
<sequence length="40" mass="4495">MVGVVKAVKLLLTLVVGWENHDRRLNLQSRSDTLKSSAFL</sequence>
<proteinExistence type="predicted"/>
<dbReference type="AlphaFoldDB" id="A0A382NVY0"/>
<accession>A0A382NVY0</accession>
<gene>
    <name evidence="1" type="ORF">METZ01_LOCUS317512</name>
</gene>
<reference evidence="1" key="1">
    <citation type="submission" date="2018-05" db="EMBL/GenBank/DDBJ databases">
        <authorList>
            <person name="Lanie J.A."/>
            <person name="Ng W.-L."/>
            <person name="Kazmierczak K.M."/>
            <person name="Andrzejewski T.M."/>
            <person name="Davidsen T.M."/>
            <person name="Wayne K.J."/>
            <person name="Tettelin H."/>
            <person name="Glass J.I."/>
            <person name="Rusch D."/>
            <person name="Podicherti R."/>
            <person name="Tsui H.-C.T."/>
            <person name="Winkler M.E."/>
        </authorList>
    </citation>
    <scope>NUCLEOTIDE SEQUENCE</scope>
</reference>
<protein>
    <submittedName>
        <fullName evidence="1">Uncharacterized protein</fullName>
    </submittedName>
</protein>